<keyword evidence="3 7" id="KW-0812">Transmembrane</keyword>
<feature type="transmembrane region" description="Helical" evidence="7">
    <location>
        <begin position="47"/>
        <end position="74"/>
    </location>
</feature>
<dbReference type="GO" id="GO:0015419">
    <property type="term" value="F:ABC-type sulfate transporter activity"/>
    <property type="evidence" value="ECO:0007669"/>
    <property type="project" value="UniProtKB-UniRule"/>
</dbReference>
<dbReference type="Pfam" id="PF00528">
    <property type="entry name" value="BPD_transp_1"/>
    <property type="match status" value="1"/>
</dbReference>
<evidence type="ECO:0000256" key="5">
    <source>
        <dbReference type="ARBA" id="ARBA00023032"/>
    </source>
</evidence>
<dbReference type="InterPro" id="IPR035906">
    <property type="entry name" value="MetI-like_sf"/>
</dbReference>
<geneLocation type="chloroplast" evidence="9"/>
<keyword evidence="5 7" id="KW-0764">Sulfate transport</keyword>
<evidence type="ECO:0000256" key="7">
    <source>
        <dbReference type="RuleBase" id="RU366001"/>
    </source>
</evidence>
<sequence>MSLKLIFICFYCSCILFLPISLLLKEASHYLWLNFWDRATEPVALSAYSVTLSMACIACFINTIFGFIIAWSLARYKFKLSRFIDAIIDLPFALPTSVAGFTLCIVYSESGPFRVILENLNIQIVYTKLGILLAMLFVSLPFIIRSVQPIITLIDKEIEEAAWSLGASPWITFSKIIFPNLISALSTGVTLAFSRAIGEYGSIVIISSNFAMKDLIVPVLIFQYLEQYDYIGATVIGSVILFISLSLLFFINWIQKRPFFNF</sequence>
<dbReference type="PANTHER" id="PTHR30406:SF8">
    <property type="entry name" value="SULFATE TRANSPORT SYSTEM PERMEASE PROTEIN CYST"/>
    <property type="match status" value="1"/>
</dbReference>
<evidence type="ECO:0000313" key="9">
    <source>
        <dbReference type="EMBL" id="AOP19149.1"/>
    </source>
</evidence>
<evidence type="ECO:0000259" key="8">
    <source>
        <dbReference type="PROSITE" id="PS50928"/>
    </source>
</evidence>
<dbReference type="InterPro" id="IPR011865">
    <property type="entry name" value="CysT_permease"/>
</dbReference>
<dbReference type="CDD" id="cd06261">
    <property type="entry name" value="TM_PBP2"/>
    <property type="match status" value="1"/>
</dbReference>
<organism evidence="9">
    <name type="scientific">Derbesia sp. WEST4838</name>
    <dbReference type="NCBI Taxonomy" id="1847751"/>
    <lineage>
        <taxon>Eukaryota</taxon>
        <taxon>Viridiplantae</taxon>
        <taxon>Chlorophyta</taxon>
        <taxon>core chlorophytes</taxon>
        <taxon>Ulvophyceae</taxon>
        <taxon>TCBD clade</taxon>
        <taxon>Bryopsidales</taxon>
        <taxon>Bryopsidineae</taxon>
        <taxon>Derbesiaceae</taxon>
        <taxon>Derbesia</taxon>
    </lineage>
</organism>
<keyword evidence="9" id="KW-0150">Chloroplast</keyword>
<name>A0A1C9JBB6_9CHLO</name>
<comment type="subcellular location">
    <subcellularLocation>
        <location evidence="1">Plastid membrane</location>
        <topology evidence="1">Multi-pass membrane protein</topology>
    </subcellularLocation>
    <subcellularLocation>
        <location evidence="7">Plastid</location>
        <location evidence="7">Chloroplast membrane</location>
        <topology evidence="7">Multi-pass membrane protein</topology>
    </subcellularLocation>
</comment>
<dbReference type="InterPro" id="IPR005667">
    <property type="entry name" value="Sulph_transpt2"/>
</dbReference>
<feature type="transmembrane region" description="Helical" evidence="7">
    <location>
        <begin position="231"/>
        <end position="254"/>
    </location>
</feature>
<dbReference type="NCBIfam" id="TIGR02139">
    <property type="entry name" value="permease_CysT"/>
    <property type="match status" value="1"/>
</dbReference>
<reference evidence="9" key="2">
    <citation type="submission" date="2016-08" db="EMBL/GenBank/DDBJ databases">
        <authorList>
            <person name="Seilhamer J.J."/>
        </authorList>
    </citation>
    <scope>NUCLEOTIDE SEQUENCE</scope>
</reference>
<dbReference type="SUPFAM" id="SSF161098">
    <property type="entry name" value="MetI-like"/>
    <property type="match status" value="1"/>
</dbReference>
<dbReference type="AlphaFoldDB" id="A0A1C9JBB6"/>
<dbReference type="NCBIfam" id="TIGR00969">
    <property type="entry name" value="3a0106s02"/>
    <property type="match status" value="1"/>
</dbReference>
<keyword evidence="2 7" id="KW-0813">Transport</keyword>
<evidence type="ECO:0000256" key="2">
    <source>
        <dbReference type="ARBA" id="ARBA00022448"/>
    </source>
</evidence>
<feature type="domain" description="ABC transmembrane type-1" evidence="8">
    <location>
        <begin position="48"/>
        <end position="252"/>
    </location>
</feature>
<dbReference type="PANTHER" id="PTHR30406">
    <property type="entry name" value="SULFATE TRANSPORT SYSTEM PERMEASE PROTEIN"/>
    <property type="match status" value="1"/>
</dbReference>
<dbReference type="RefSeq" id="YP_009306245.1">
    <property type="nucleotide sequence ID" value="NC_031367.1"/>
</dbReference>
<dbReference type="GeneID" id="29288618"/>
<evidence type="ECO:0000256" key="4">
    <source>
        <dbReference type="ARBA" id="ARBA00022989"/>
    </source>
</evidence>
<dbReference type="Gene3D" id="1.10.3720.10">
    <property type="entry name" value="MetI-like"/>
    <property type="match status" value="1"/>
</dbReference>
<comment type="caution">
    <text evidence="7">Lacks conserved residue(s) required for the propagation of feature annotation.</text>
</comment>
<protein>
    <recommendedName>
        <fullName evidence="7">Sulfate transport system permease protein CysT</fullName>
    </recommendedName>
</protein>
<reference evidence="9" key="1">
    <citation type="journal article" date="2016" name="Genome Biol. Evol.">
        <title>Evolutionary Dynamics of Chloroplast Genomes in Low Light: A Case Study of the Endolithic Green Alga Ostreobium quekettii.</title>
        <authorList>
            <person name="R Marcelino V."/>
            <person name="Cremen M.C."/>
            <person name="Jackson C.J."/>
            <person name="Larkum A.A."/>
            <person name="Verbruggen H."/>
        </authorList>
    </citation>
    <scope>NUCLEOTIDE SEQUENCE</scope>
</reference>
<comment type="similarity">
    <text evidence="7">Belongs to the binding-protein-dependent transport system permease family. CysTW subfamily.</text>
</comment>
<keyword evidence="6 7" id="KW-0472">Membrane</keyword>
<proteinExistence type="inferred from homology"/>
<dbReference type="GO" id="GO:0031969">
    <property type="term" value="C:chloroplast membrane"/>
    <property type="evidence" value="ECO:0007669"/>
    <property type="project" value="UniProtKB-SubCell"/>
</dbReference>
<gene>
    <name evidence="9" type="primary">cysT</name>
</gene>
<feature type="transmembrane region" description="Helical" evidence="7">
    <location>
        <begin position="203"/>
        <end position="225"/>
    </location>
</feature>
<evidence type="ECO:0000256" key="1">
    <source>
        <dbReference type="ARBA" id="ARBA00004446"/>
    </source>
</evidence>
<dbReference type="GO" id="GO:0005886">
    <property type="term" value="C:plasma membrane"/>
    <property type="evidence" value="ECO:0007669"/>
    <property type="project" value="InterPro"/>
</dbReference>
<evidence type="ECO:0000256" key="6">
    <source>
        <dbReference type="ARBA" id="ARBA00023136"/>
    </source>
</evidence>
<keyword evidence="4 7" id="KW-1133">Transmembrane helix</keyword>
<accession>A0A1C9JBB6</accession>
<comment type="function">
    <text evidence="7">Part of the ABC transporter complex (TC 3.A.1.6.1) involved in sulfate/thiosulfate import.</text>
</comment>
<evidence type="ECO:0000256" key="3">
    <source>
        <dbReference type="ARBA" id="ARBA00022692"/>
    </source>
</evidence>
<dbReference type="EMBL" id="KX808497">
    <property type="protein sequence ID" value="AOP19149.1"/>
    <property type="molecule type" value="Genomic_DNA"/>
</dbReference>
<dbReference type="InterPro" id="IPR000515">
    <property type="entry name" value="MetI-like"/>
</dbReference>
<dbReference type="FunFam" id="1.10.3720.10:FF:000004">
    <property type="entry name" value="Sulfate transport system permease protein CysT"/>
    <property type="match status" value="1"/>
</dbReference>
<keyword evidence="7 9" id="KW-0934">Plastid</keyword>
<feature type="transmembrane region" description="Helical" evidence="7">
    <location>
        <begin position="120"/>
        <end position="144"/>
    </location>
</feature>
<dbReference type="PROSITE" id="PS50928">
    <property type="entry name" value="ABC_TM1"/>
    <property type="match status" value="1"/>
</dbReference>